<dbReference type="EMBL" id="MU155395">
    <property type="protein sequence ID" value="KAF9474124.1"/>
    <property type="molecule type" value="Genomic_DNA"/>
</dbReference>
<gene>
    <name evidence="2" type="ORF">BDN70DRAFT_816212</name>
</gene>
<dbReference type="InterPro" id="IPR016181">
    <property type="entry name" value="Acyl_CoA_acyltransferase"/>
</dbReference>
<evidence type="ECO:0000313" key="3">
    <source>
        <dbReference type="Proteomes" id="UP000807469"/>
    </source>
</evidence>
<dbReference type="PANTHER" id="PTHR43415">
    <property type="entry name" value="SPERMIDINE N(1)-ACETYLTRANSFERASE"/>
    <property type="match status" value="1"/>
</dbReference>
<feature type="domain" description="N-acetyltransferase" evidence="1">
    <location>
        <begin position="1"/>
        <end position="59"/>
    </location>
</feature>
<dbReference type="PROSITE" id="PS51186">
    <property type="entry name" value="GNAT"/>
    <property type="match status" value="1"/>
</dbReference>
<sequence length="59" mass="6871">MVYGTEVTRFMTDYAFQSLNVHRVSLGVFGENERAAGLYRKIGFVEEARRRKARWTNGK</sequence>
<reference evidence="2" key="1">
    <citation type="submission" date="2020-11" db="EMBL/GenBank/DDBJ databases">
        <authorList>
            <consortium name="DOE Joint Genome Institute"/>
            <person name="Ahrendt S."/>
            <person name="Riley R."/>
            <person name="Andreopoulos W."/>
            <person name="Labutti K."/>
            <person name="Pangilinan J."/>
            <person name="Ruiz-Duenas F.J."/>
            <person name="Barrasa J.M."/>
            <person name="Sanchez-Garcia M."/>
            <person name="Camarero S."/>
            <person name="Miyauchi S."/>
            <person name="Serrano A."/>
            <person name="Linde D."/>
            <person name="Babiker R."/>
            <person name="Drula E."/>
            <person name="Ayuso-Fernandez I."/>
            <person name="Pacheco R."/>
            <person name="Padilla G."/>
            <person name="Ferreira P."/>
            <person name="Barriuso J."/>
            <person name="Kellner H."/>
            <person name="Castanera R."/>
            <person name="Alfaro M."/>
            <person name="Ramirez L."/>
            <person name="Pisabarro A.G."/>
            <person name="Kuo A."/>
            <person name="Tritt A."/>
            <person name="Lipzen A."/>
            <person name="He G."/>
            <person name="Yan M."/>
            <person name="Ng V."/>
            <person name="Cullen D."/>
            <person name="Martin F."/>
            <person name="Rosso M.-N."/>
            <person name="Henrissat B."/>
            <person name="Hibbett D."/>
            <person name="Martinez A.T."/>
            <person name="Grigoriev I.V."/>
        </authorList>
    </citation>
    <scope>NUCLEOTIDE SEQUENCE</scope>
    <source>
        <strain evidence="2">CIRM-BRFM 674</strain>
    </source>
</reference>
<organism evidence="2 3">
    <name type="scientific">Pholiota conissans</name>
    <dbReference type="NCBI Taxonomy" id="109636"/>
    <lineage>
        <taxon>Eukaryota</taxon>
        <taxon>Fungi</taxon>
        <taxon>Dikarya</taxon>
        <taxon>Basidiomycota</taxon>
        <taxon>Agaricomycotina</taxon>
        <taxon>Agaricomycetes</taxon>
        <taxon>Agaricomycetidae</taxon>
        <taxon>Agaricales</taxon>
        <taxon>Agaricineae</taxon>
        <taxon>Strophariaceae</taxon>
        <taxon>Pholiota</taxon>
    </lineage>
</organism>
<dbReference type="PANTHER" id="PTHR43415:SF3">
    <property type="entry name" value="GNAT-FAMILY ACETYLTRANSFERASE"/>
    <property type="match status" value="1"/>
</dbReference>
<dbReference type="Proteomes" id="UP000807469">
    <property type="component" value="Unassembled WGS sequence"/>
</dbReference>
<protein>
    <recommendedName>
        <fullName evidence="1">N-acetyltransferase domain-containing protein</fullName>
    </recommendedName>
</protein>
<dbReference type="Gene3D" id="3.40.630.30">
    <property type="match status" value="1"/>
</dbReference>
<accession>A0A9P5YRJ7</accession>
<keyword evidence="3" id="KW-1185">Reference proteome</keyword>
<dbReference type="AlphaFoldDB" id="A0A9P5YRJ7"/>
<evidence type="ECO:0000313" key="2">
    <source>
        <dbReference type="EMBL" id="KAF9474124.1"/>
    </source>
</evidence>
<name>A0A9P5YRJ7_9AGAR</name>
<dbReference type="OrthoDB" id="630895at2759"/>
<proteinExistence type="predicted"/>
<comment type="caution">
    <text evidence="2">The sequence shown here is derived from an EMBL/GenBank/DDBJ whole genome shotgun (WGS) entry which is preliminary data.</text>
</comment>
<dbReference type="SUPFAM" id="SSF55729">
    <property type="entry name" value="Acyl-CoA N-acyltransferases (Nat)"/>
    <property type="match status" value="1"/>
</dbReference>
<dbReference type="GO" id="GO:0016747">
    <property type="term" value="F:acyltransferase activity, transferring groups other than amino-acyl groups"/>
    <property type="evidence" value="ECO:0007669"/>
    <property type="project" value="InterPro"/>
</dbReference>
<evidence type="ECO:0000259" key="1">
    <source>
        <dbReference type="PROSITE" id="PS51186"/>
    </source>
</evidence>
<dbReference type="InterPro" id="IPR000182">
    <property type="entry name" value="GNAT_dom"/>
</dbReference>
<dbReference type="Pfam" id="PF13302">
    <property type="entry name" value="Acetyltransf_3"/>
    <property type="match status" value="1"/>
</dbReference>